<dbReference type="GeneID" id="27334991"/>
<evidence type="ECO:0000313" key="7">
    <source>
        <dbReference type="Proteomes" id="UP000053328"/>
    </source>
</evidence>
<feature type="domain" description="FAD-binding PCMH-type" evidence="5">
    <location>
        <begin position="33"/>
        <end position="205"/>
    </location>
</feature>
<protein>
    <recommendedName>
        <fullName evidence="5">FAD-binding PCMH-type domain-containing protein</fullName>
    </recommendedName>
</protein>
<evidence type="ECO:0000256" key="1">
    <source>
        <dbReference type="ARBA" id="ARBA00005466"/>
    </source>
</evidence>
<dbReference type="InterPro" id="IPR016166">
    <property type="entry name" value="FAD-bd_PCMH"/>
</dbReference>
<evidence type="ECO:0000256" key="4">
    <source>
        <dbReference type="ARBA" id="ARBA00023002"/>
    </source>
</evidence>
<reference evidence="6 7" key="1">
    <citation type="submission" date="2015-01" db="EMBL/GenBank/DDBJ databases">
        <title>The Genome Sequence of Exophiala spinifera CBS89968.</title>
        <authorList>
            <consortium name="The Broad Institute Genomics Platform"/>
            <person name="Cuomo C."/>
            <person name="de Hoog S."/>
            <person name="Gorbushina A."/>
            <person name="Stielow B."/>
            <person name="Teixiera M."/>
            <person name="Abouelleil A."/>
            <person name="Chapman S.B."/>
            <person name="Priest M."/>
            <person name="Young S.K."/>
            <person name="Wortman J."/>
            <person name="Nusbaum C."/>
            <person name="Birren B."/>
        </authorList>
    </citation>
    <scope>NUCLEOTIDE SEQUENCE [LARGE SCALE GENOMIC DNA]</scope>
    <source>
        <strain evidence="6 7">CBS 89968</strain>
    </source>
</reference>
<comment type="similarity">
    <text evidence="1">Belongs to the oxygen-dependent FAD-linked oxidoreductase family.</text>
</comment>
<dbReference type="InterPro" id="IPR012951">
    <property type="entry name" value="BBE"/>
</dbReference>
<dbReference type="InterPro" id="IPR006094">
    <property type="entry name" value="Oxid_FAD_bind_N"/>
</dbReference>
<dbReference type="VEuPathDB" id="FungiDB:PV08_07908"/>
<dbReference type="AlphaFoldDB" id="A0A0D1YJH3"/>
<dbReference type="Proteomes" id="UP000053328">
    <property type="component" value="Unassembled WGS sequence"/>
</dbReference>
<dbReference type="EMBL" id="KN847496">
    <property type="protein sequence ID" value="KIW15121.1"/>
    <property type="molecule type" value="Genomic_DNA"/>
</dbReference>
<keyword evidence="3" id="KW-0274">FAD</keyword>
<evidence type="ECO:0000256" key="3">
    <source>
        <dbReference type="ARBA" id="ARBA00022827"/>
    </source>
</evidence>
<evidence type="ECO:0000259" key="5">
    <source>
        <dbReference type="PROSITE" id="PS51387"/>
    </source>
</evidence>
<dbReference type="Pfam" id="PF01565">
    <property type="entry name" value="FAD_binding_4"/>
    <property type="match status" value="1"/>
</dbReference>
<dbReference type="InterPro" id="IPR050416">
    <property type="entry name" value="FAD-linked_Oxidoreductase"/>
</dbReference>
<keyword evidence="4" id="KW-0560">Oxidoreductase</keyword>
<organism evidence="6 7">
    <name type="scientific">Exophiala spinifera</name>
    <dbReference type="NCBI Taxonomy" id="91928"/>
    <lineage>
        <taxon>Eukaryota</taxon>
        <taxon>Fungi</taxon>
        <taxon>Dikarya</taxon>
        <taxon>Ascomycota</taxon>
        <taxon>Pezizomycotina</taxon>
        <taxon>Eurotiomycetes</taxon>
        <taxon>Chaetothyriomycetidae</taxon>
        <taxon>Chaetothyriales</taxon>
        <taxon>Herpotrichiellaceae</taxon>
        <taxon>Exophiala</taxon>
    </lineage>
</organism>
<keyword evidence="7" id="KW-1185">Reference proteome</keyword>
<proteinExistence type="inferred from homology"/>
<dbReference type="Gene3D" id="3.40.462.20">
    <property type="match status" value="1"/>
</dbReference>
<keyword evidence="2" id="KW-0285">Flavoprotein</keyword>
<dbReference type="Pfam" id="PF08031">
    <property type="entry name" value="BBE"/>
    <property type="match status" value="1"/>
</dbReference>
<dbReference type="Gene3D" id="3.30.465.10">
    <property type="match status" value="1"/>
</dbReference>
<dbReference type="InterPro" id="IPR016169">
    <property type="entry name" value="FAD-bd_PCMH_sub2"/>
</dbReference>
<dbReference type="PANTHER" id="PTHR42973">
    <property type="entry name" value="BINDING OXIDOREDUCTASE, PUTATIVE (AFU_ORTHOLOGUE AFUA_1G17690)-RELATED"/>
    <property type="match status" value="1"/>
</dbReference>
<evidence type="ECO:0000313" key="6">
    <source>
        <dbReference type="EMBL" id="KIW15121.1"/>
    </source>
</evidence>
<dbReference type="PANTHER" id="PTHR42973:SF34">
    <property type="entry name" value="FAD BINDING DOMAIN PROTEIN (AFU_ORTHOLOGUE AFUA_3G02770)"/>
    <property type="match status" value="1"/>
</dbReference>
<accession>A0A0D1YJH3</accession>
<dbReference type="GO" id="GO:0016491">
    <property type="term" value="F:oxidoreductase activity"/>
    <property type="evidence" value="ECO:0007669"/>
    <property type="project" value="UniProtKB-KW"/>
</dbReference>
<gene>
    <name evidence="6" type="ORF">PV08_07908</name>
</gene>
<dbReference type="OrthoDB" id="4154786at2759"/>
<sequence>MASTDLYSSLSKQFGADKVFKPDDTLKYFTAQSCAQIPAIHVLPESAEDVSIIIKTATEHQQPFAVKSGGHGVFAGASSISGGLLIDLARINKTEVADDRKSAWIGAGAKWGSVYEALNNHGLSIPGGRISSVGVGGLTLGGGISFAANRYGLACDNVKSYEVVLASGEIIQVTTESHPDLFFALRGAGTNFGVVTRFQFVAFEQTQIWGGVKQYFGEDQVVTLLDKFCHDQALDSEVADIYAEAFVIVAYVQPLQKYITTAVLSHGATTDNPPVFEGFNRLQPFQSSTKVRSVADLCIELNANNPHGLRSKVLNFSVTGDAEILLKVISIYREALIQHKDKVKNFVPALLIQPLLPRMLPDDEGSHTLGVSKKDGPLYIICLLWSWTEVCDDELAIQIAYDIRDKAKAAASSAGRLHRYVYLNYADSDQDVFASYGESNLKTLLEVSKKYDPNQIFTRLRPGYIKVARSAQAKESACA</sequence>
<dbReference type="Gene3D" id="3.30.43.10">
    <property type="entry name" value="Uridine Diphospho-n-acetylenolpyruvylglucosamine Reductase, domain 2"/>
    <property type="match status" value="1"/>
</dbReference>
<dbReference type="SUPFAM" id="SSF56176">
    <property type="entry name" value="FAD-binding/transporter-associated domain-like"/>
    <property type="match status" value="1"/>
</dbReference>
<dbReference type="RefSeq" id="XP_016235337.1">
    <property type="nucleotide sequence ID" value="XM_016382235.1"/>
</dbReference>
<dbReference type="GO" id="GO:0071949">
    <property type="term" value="F:FAD binding"/>
    <property type="evidence" value="ECO:0007669"/>
    <property type="project" value="InterPro"/>
</dbReference>
<dbReference type="InterPro" id="IPR036318">
    <property type="entry name" value="FAD-bd_PCMH-like_sf"/>
</dbReference>
<dbReference type="HOGENOM" id="CLU_018354_1_2_1"/>
<name>A0A0D1YJH3_9EURO</name>
<dbReference type="InterPro" id="IPR016167">
    <property type="entry name" value="FAD-bd_PCMH_sub1"/>
</dbReference>
<dbReference type="STRING" id="91928.A0A0D1YJH3"/>
<dbReference type="PROSITE" id="PS51387">
    <property type="entry name" value="FAD_PCMH"/>
    <property type="match status" value="1"/>
</dbReference>
<evidence type="ECO:0000256" key="2">
    <source>
        <dbReference type="ARBA" id="ARBA00022630"/>
    </source>
</evidence>